<evidence type="ECO:0000313" key="2">
    <source>
        <dbReference type="EMBL" id="ETL99853.1"/>
    </source>
</evidence>
<organism evidence="2">
    <name type="scientific">Phytophthora nicotianae</name>
    <name type="common">Potato buckeye rot agent</name>
    <name type="synonym">Phytophthora parasitica</name>
    <dbReference type="NCBI Taxonomy" id="4792"/>
    <lineage>
        <taxon>Eukaryota</taxon>
        <taxon>Sar</taxon>
        <taxon>Stramenopiles</taxon>
        <taxon>Oomycota</taxon>
        <taxon>Peronosporomycetes</taxon>
        <taxon>Peronosporales</taxon>
        <taxon>Peronosporaceae</taxon>
        <taxon>Phytophthora</taxon>
    </lineage>
</organism>
<feature type="chain" id="PRO_5004819760" description="RxLR effector protein" evidence="1">
    <location>
        <begin position="24"/>
        <end position="278"/>
    </location>
</feature>
<evidence type="ECO:0008006" key="3">
    <source>
        <dbReference type="Google" id="ProtNLM"/>
    </source>
</evidence>
<protein>
    <recommendedName>
        <fullName evidence="3">RxLR effector protein</fullName>
    </recommendedName>
</protein>
<sequence length="278" mass="31697">MRPTQALVATLIVLFVCSNAILAARSPKMSTIVADQRRLLKSDHIIEAENETAAERGFWSTLGKNIKVLYWLETRQADDAVMKKLHLDGLSGPALTAHKNYKFYEKFAKMALDIRLSKRLRKDTSTYRVWTELGFGKLTKASDLAGIIGSDNFQIYARYVTRFDQMKIEYSRASNFRNAVVISREVPEVEMVARTLILAKSKWGEEDVKILLGLTVPGKPGLTLKGDALKKHVDYKYFAEIILKERQRLKNEPLTLKGLERIFGKELTLLQQELGKYK</sequence>
<accession>W2LQT1</accession>
<dbReference type="OrthoDB" id="92956at2759"/>
<proteinExistence type="predicted"/>
<dbReference type="VEuPathDB" id="FungiDB:PPTG_08458"/>
<feature type="signal peptide" evidence="1">
    <location>
        <begin position="1"/>
        <end position="23"/>
    </location>
</feature>
<evidence type="ECO:0000256" key="1">
    <source>
        <dbReference type="SAM" id="SignalP"/>
    </source>
</evidence>
<dbReference type="AlphaFoldDB" id="W2LQT1"/>
<gene>
    <name evidence="2" type="ORF">L917_03363</name>
</gene>
<keyword evidence="1" id="KW-0732">Signal</keyword>
<dbReference type="Proteomes" id="UP000054423">
    <property type="component" value="Unassembled WGS sequence"/>
</dbReference>
<name>W2LQT1_PHYNI</name>
<reference evidence="2" key="1">
    <citation type="submission" date="2013-11" db="EMBL/GenBank/DDBJ databases">
        <title>The Genome Sequence of Phytophthora parasitica CHvinca01.</title>
        <authorList>
            <consortium name="The Broad Institute Genomics Platform"/>
            <person name="Russ C."/>
            <person name="Tyler B."/>
            <person name="Panabieres F."/>
            <person name="Shan W."/>
            <person name="Tripathy S."/>
            <person name="Grunwald N."/>
            <person name="Machado M."/>
            <person name="Johnson C.S."/>
            <person name="Arredondo F."/>
            <person name="Hong C."/>
            <person name="Coffey M."/>
            <person name="Young S.K."/>
            <person name="Zeng Q."/>
            <person name="Gargeya S."/>
            <person name="Fitzgerald M."/>
            <person name="Abouelleil A."/>
            <person name="Alvarado L."/>
            <person name="Chapman S.B."/>
            <person name="Gainer-Dewar J."/>
            <person name="Goldberg J."/>
            <person name="Griggs A."/>
            <person name="Gujja S."/>
            <person name="Hansen M."/>
            <person name="Howarth C."/>
            <person name="Imamovic A."/>
            <person name="Ireland A."/>
            <person name="Larimer J."/>
            <person name="McCowan C."/>
            <person name="Murphy C."/>
            <person name="Pearson M."/>
            <person name="Poon T.W."/>
            <person name="Priest M."/>
            <person name="Roberts A."/>
            <person name="Saif S."/>
            <person name="Shea T."/>
            <person name="Sykes S."/>
            <person name="Wortman J."/>
            <person name="Nusbaum C."/>
            <person name="Birren B."/>
        </authorList>
    </citation>
    <scope>NUCLEOTIDE SEQUENCE [LARGE SCALE GENOMIC DNA]</scope>
    <source>
        <strain evidence="2">CHvinca01</strain>
    </source>
</reference>
<dbReference type="EMBL" id="KI678223">
    <property type="protein sequence ID" value="ETL99853.1"/>
    <property type="molecule type" value="Genomic_DNA"/>
</dbReference>